<dbReference type="InterPro" id="IPR033469">
    <property type="entry name" value="CYTH-like_dom_sf"/>
</dbReference>
<dbReference type="InterPro" id="IPR008173">
    <property type="entry name" value="Adenylyl_cyclase_CyaB"/>
</dbReference>
<dbReference type="OrthoDB" id="6159137at2759"/>
<dbReference type="HOGENOM" id="CLU_126397_0_0_1"/>
<sequence>MPRNVEIKAKIDNFDNFIQRVTSLSGDNGSVLEQQDFFYNCATGRLKLRSCTENGVNRSQLIFYTRPDSNGPKLSSFIVTPVQELKTMDDILTSTMGRKGIVTKQRTLFMIGQTRVHVDKVERLGNYMELEVMLRVDQSPEDGAKVANDLMRKLEISESQLVVGAYMDLINARE</sequence>
<dbReference type="PROSITE" id="PS51707">
    <property type="entry name" value="CYTH"/>
    <property type="match status" value="1"/>
</dbReference>
<feature type="domain" description="CYTH" evidence="1">
    <location>
        <begin position="2"/>
        <end position="172"/>
    </location>
</feature>
<dbReference type="Ensembl" id="ENSCINT00000001134.3">
    <property type="protein sequence ID" value="ENSCINP00000001134.3"/>
    <property type="gene ID" value="ENSCING00000000615.3"/>
</dbReference>
<dbReference type="PANTHER" id="PTHR21028:SF2">
    <property type="entry name" value="CYTH DOMAIN-CONTAINING PROTEIN"/>
    <property type="match status" value="1"/>
</dbReference>
<dbReference type="Gene3D" id="2.40.320.10">
    <property type="entry name" value="Hypothetical Protein Pfu-838710-001"/>
    <property type="match status" value="1"/>
</dbReference>
<dbReference type="SMART" id="SM01118">
    <property type="entry name" value="CYTH"/>
    <property type="match status" value="1"/>
</dbReference>
<dbReference type="OMA" id="TRIHMDE"/>
<reference evidence="3" key="1">
    <citation type="journal article" date="2002" name="Science">
        <title>The draft genome of Ciona intestinalis: insights into chordate and vertebrate origins.</title>
        <authorList>
            <person name="Dehal P."/>
            <person name="Satou Y."/>
            <person name="Campbell R.K."/>
            <person name="Chapman J."/>
            <person name="Degnan B."/>
            <person name="De Tomaso A."/>
            <person name="Davidson B."/>
            <person name="Di Gregorio A."/>
            <person name="Gelpke M."/>
            <person name="Goodstein D.M."/>
            <person name="Harafuji N."/>
            <person name="Hastings K.E."/>
            <person name="Ho I."/>
            <person name="Hotta K."/>
            <person name="Huang W."/>
            <person name="Kawashima T."/>
            <person name="Lemaire P."/>
            <person name="Martinez D."/>
            <person name="Meinertzhagen I.A."/>
            <person name="Necula S."/>
            <person name="Nonaka M."/>
            <person name="Putnam N."/>
            <person name="Rash S."/>
            <person name="Saiga H."/>
            <person name="Satake M."/>
            <person name="Terry A."/>
            <person name="Yamada L."/>
            <person name="Wang H.G."/>
            <person name="Awazu S."/>
            <person name="Azumi K."/>
            <person name="Boore J."/>
            <person name="Branno M."/>
            <person name="Chin-Bow S."/>
            <person name="DeSantis R."/>
            <person name="Doyle S."/>
            <person name="Francino P."/>
            <person name="Keys D.N."/>
            <person name="Haga S."/>
            <person name="Hayashi H."/>
            <person name="Hino K."/>
            <person name="Imai K.S."/>
            <person name="Inaba K."/>
            <person name="Kano S."/>
            <person name="Kobayashi K."/>
            <person name="Kobayashi M."/>
            <person name="Lee B.I."/>
            <person name="Makabe K.W."/>
            <person name="Manohar C."/>
            <person name="Matassi G."/>
            <person name="Medina M."/>
            <person name="Mochizuki Y."/>
            <person name="Mount S."/>
            <person name="Morishita T."/>
            <person name="Miura S."/>
            <person name="Nakayama A."/>
            <person name="Nishizaka S."/>
            <person name="Nomoto H."/>
            <person name="Ohta F."/>
            <person name="Oishi K."/>
            <person name="Rigoutsos I."/>
            <person name="Sano M."/>
            <person name="Sasaki A."/>
            <person name="Sasakura Y."/>
            <person name="Shoguchi E."/>
            <person name="Shin-i T."/>
            <person name="Spagnuolo A."/>
            <person name="Stainier D."/>
            <person name="Suzuki M.M."/>
            <person name="Tassy O."/>
            <person name="Takatori N."/>
            <person name="Tokuoka M."/>
            <person name="Yagi K."/>
            <person name="Yoshizaki F."/>
            <person name="Wada S."/>
            <person name="Zhang C."/>
            <person name="Hyatt P.D."/>
            <person name="Larimer F."/>
            <person name="Detter C."/>
            <person name="Doggett N."/>
            <person name="Glavina T."/>
            <person name="Hawkins T."/>
            <person name="Richardson P."/>
            <person name="Lucas S."/>
            <person name="Kohara Y."/>
            <person name="Levine M."/>
            <person name="Satoh N."/>
            <person name="Rokhsar D.S."/>
        </authorList>
    </citation>
    <scope>NUCLEOTIDE SEQUENCE [LARGE SCALE GENOMIC DNA]</scope>
</reference>
<dbReference type="FunCoup" id="F6RS06">
    <property type="interactions" value="2"/>
</dbReference>
<accession>F6RS06</accession>
<gene>
    <name evidence="2" type="primary">LOC100182215</name>
</gene>
<protein>
    <submittedName>
        <fullName evidence="2">Uncharacterized LOC100182215</fullName>
    </submittedName>
</protein>
<dbReference type="GeneTree" id="ENSGT00390000003014"/>
<keyword evidence="3" id="KW-1185">Reference proteome</keyword>
<reference evidence="2" key="2">
    <citation type="submission" date="2025-08" db="UniProtKB">
        <authorList>
            <consortium name="Ensembl"/>
        </authorList>
    </citation>
    <scope>IDENTIFICATION</scope>
</reference>
<dbReference type="Pfam" id="PF01928">
    <property type="entry name" value="CYTH"/>
    <property type="match status" value="1"/>
</dbReference>
<evidence type="ECO:0000259" key="1">
    <source>
        <dbReference type="PROSITE" id="PS51707"/>
    </source>
</evidence>
<reference evidence="2" key="3">
    <citation type="submission" date="2025-09" db="UniProtKB">
        <authorList>
            <consortium name="Ensembl"/>
        </authorList>
    </citation>
    <scope>IDENTIFICATION</scope>
</reference>
<dbReference type="CDD" id="cd07890">
    <property type="entry name" value="CYTH-like_AC_IV-like"/>
    <property type="match status" value="1"/>
</dbReference>
<proteinExistence type="predicted"/>
<name>F6RS06_CIOIN</name>
<accession>A0A1W2WFY1</accession>
<evidence type="ECO:0000313" key="3">
    <source>
        <dbReference type="Proteomes" id="UP000008144"/>
    </source>
</evidence>
<dbReference type="KEGG" id="cin:100182215"/>
<dbReference type="SUPFAM" id="SSF55154">
    <property type="entry name" value="CYTH-like phosphatases"/>
    <property type="match status" value="1"/>
</dbReference>
<dbReference type="RefSeq" id="XP_002127902.1">
    <property type="nucleotide sequence ID" value="XM_002127866.4"/>
</dbReference>
<dbReference type="PANTHER" id="PTHR21028">
    <property type="entry name" value="SI:CH211-156B7.4"/>
    <property type="match status" value="1"/>
</dbReference>
<organism evidence="2 3">
    <name type="scientific">Ciona intestinalis</name>
    <name type="common">Transparent sea squirt</name>
    <name type="synonym">Ascidia intestinalis</name>
    <dbReference type="NCBI Taxonomy" id="7719"/>
    <lineage>
        <taxon>Eukaryota</taxon>
        <taxon>Metazoa</taxon>
        <taxon>Chordata</taxon>
        <taxon>Tunicata</taxon>
        <taxon>Ascidiacea</taxon>
        <taxon>Phlebobranchia</taxon>
        <taxon>Cionidae</taxon>
        <taxon>Ciona</taxon>
    </lineage>
</organism>
<dbReference type="Proteomes" id="UP000008144">
    <property type="component" value="Unassembled WGS sequence"/>
</dbReference>
<dbReference type="GeneID" id="100182215"/>
<evidence type="ECO:0000313" key="2">
    <source>
        <dbReference type="Ensembl" id="ENSCINP00000001134.3"/>
    </source>
</evidence>
<dbReference type="InParanoid" id="F6RS06"/>
<dbReference type="AlphaFoldDB" id="F6RS06"/>
<dbReference type="GO" id="GO:0016462">
    <property type="term" value="F:pyrophosphatase activity"/>
    <property type="evidence" value="ECO:0007669"/>
    <property type="project" value="UniProtKB-ARBA"/>
</dbReference>
<dbReference type="InterPro" id="IPR023577">
    <property type="entry name" value="CYTH_domain"/>
</dbReference>